<dbReference type="OrthoDB" id="285993at2"/>
<dbReference type="NCBIfam" id="TIGR02436">
    <property type="entry name" value="four helix bundle protein"/>
    <property type="match status" value="1"/>
</dbReference>
<dbReference type="Pfam" id="PF05635">
    <property type="entry name" value="23S_rRNA_IVP"/>
    <property type="match status" value="1"/>
</dbReference>
<protein>
    <submittedName>
        <fullName evidence="1">Four helix bundle protein</fullName>
    </submittedName>
</protein>
<dbReference type="PIRSF" id="PIRSF035652">
    <property type="entry name" value="CHP02436"/>
    <property type="match status" value="1"/>
</dbReference>
<dbReference type="Proteomes" id="UP000317557">
    <property type="component" value="Unassembled WGS sequence"/>
</dbReference>
<evidence type="ECO:0000313" key="1">
    <source>
        <dbReference type="EMBL" id="SMO32749.1"/>
    </source>
</evidence>
<dbReference type="InterPro" id="IPR012657">
    <property type="entry name" value="23S_rRNA-intervening_sequence"/>
</dbReference>
<sequence>MNKTELEDRLIRFAGLIIKIINNLPANKAANHLANQLVRSGTSPALNYGESRSAELLNDFIHKLQIILKELRETYVCLRVIHFAELYHDEQIILQAKSECNELISIFVKSVQTASKKKNRKT</sequence>
<accession>A0A521AD75</accession>
<dbReference type="RefSeq" id="WP_142452602.1">
    <property type="nucleotide sequence ID" value="NZ_FXTP01000001.1"/>
</dbReference>
<gene>
    <name evidence="1" type="ORF">SAMN06265219_10169</name>
</gene>
<reference evidence="1 2" key="1">
    <citation type="submission" date="2017-05" db="EMBL/GenBank/DDBJ databases">
        <authorList>
            <person name="Varghese N."/>
            <person name="Submissions S."/>
        </authorList>
    </citation>
    <scope>NUCLEOTIDE SEQUENCE [LARGE SCALE GENOMIC DNA]</scope>
    <source>
        <strain evidence="1 2">DSM 21985</strain>
    </source>
</reference>
<dbReference type="EMBL" id="FXTP01000001">
    <property type="protein sequence ID" value="SMO32749.1"/>
    <property type="molecule type" value="Genomic_DNA"/>
</dbReference>
<keyword evidence="2" id="KW-1185">Reference proteome</keyword>
<evidence type="ECO:0000313" key="2">
    <source>
        <dbReference type="Proteomes" id="UP000317557"/>
    </source>
</evidence>
<dbReference type="InterPro" id="IPR036583">
    <property type="entry name" value="23S_rRNA_IVS_sf"/>
</dbReference>
<proteinExistence type="predicted"/>
<name>A0A521AD75_9BACT</name>
<dbReference type="Gene3D" id="1.20.1440.60">
    <property type="entry name" value="23S rRNA-intervening sequence"/>
    <property type="match status" value="1"/>
</dbReference>
<dbReference type="AlphaFoldDB" id="A0A521AD75"/>
<dbReference type="SUPFAM" id="SSF158446">
    <property type="entry name" value="IVS-encoded protein-like"/>
    <property type="match status" value="1"/>
</dbReference>
<organism evidence="1 2">
    <name type="scientific">Gracilimonas mengyeensis</name>
    <dbReference type="NCBI Taxonomy" id="1302730"/>
    <lineage>
        <taxon>Bacteria</taxon>
        <taxon>Pseudomonadati</taxon>
        <taxon>Balneolota</taxon>
        <taxon>Balneolia</taxon>
        <taxon>Balneolales</taxon>
        <taxon>Balneolaceae</taxon>
        <taxon>Gracilimonas</taxon>
    </lineage>
</organism>